<dbReference type="GO" id="GO:0007166">
    <property type="term" value="P:cell surface receptor signaling pathway"/>
    <property type="evidence" value="ECO:0007669"/>
    <property type="project" value="InterPro"/>
</dbReference>
<evidence type="ECO:0000256" key="10">
    <source>
        <dbReference type="ARBA" id="ARBA00023170"/>
    </source>
</evidence>
<reference evidence="18" key="1">
    <citation type="journal article" date="2013" name="Nat. Biotechnol.">
        <title>Chinese hamster genome sequenced from sorted chromosomes.</title>
        <authorList>
            <person name="Brinkrolf K."/>
            <person name="Rupp O."/>
            <person name="Laux H."/>
            <person name="Kollin F."/>
            <person name="Ernst W."/>
            <person name="Linke B."/>
            <person name="Kofler R."/>
            <person name="Romand S."/>
            <person name="Hesse F."/>
            <person name="Budach W.E."/>
            <person name="Galosy S."/>
            <person name="Muller D."/>
            <person name="Noll T."/>
            <person name="Wienberg J."/>
            <person name="Jostock T."/>
            <person name="Leonard M."/>
            <person name="Grillari J."/>
            <person name="Tauch A."/>
            <person name="Goesmann A."/>
            <person name="Helk B."/>
            <person name="Mott J.E."/>
            <person name="Puhler A."/>
            <person name="Borth N."/>
        </authorList>
    </citation>
    <scope>NUCLEOTIDE SEQUENCE [LARGE SCALE GENOMIC DNA]</scope>
    <source>
        <strain evidence="18">17A/GY</strain>
    </source>
</reference>
<evidence type="ECO:0000313" key="17">
    <source>
        <dbReference type="EMBL" id="ERE76000.1"/>
    </source>
</evidence>
<evidence type="ECO:0000256" key="8">
    <source>
        <dbReference type="ARBA" id="ARBA00023136"/>
    </source>
</evidence>
<evidence type="ECO:0000256" key="3">
    <source>
        <dbReference type="ARBA" id="ARBA00022475"/>
    </source>
</evidence>
<dbReference type="Gene3D" id="4.10.1240.10">
    <property type="entry name" value="GPCR, family 2, extracellular hormone receptor domain"/>
    <property type="match status" value="1"/>
</dbReference>
<feature type="domain" description="G-protein coupled receptors family 2 profile 1" evidence="15">
    <location>
        <begin position="87"/>
        <end position="164"/>
    </location>
</feature>
<dbReference type="SMART" id="SM00008">
    <property type="entry name" value="HormR"/>
    <property type="match status" value="1"/>
</dbReference>
<dbReference type="InterPro" id="IPR017983">
    <property type="entry name" value="GPCR_2_secretin-like_CS"/>
</dbReference>
<dbReference type="InterPro" id="IPR017981">
    <property type="entry name" value="GPCR_2-like_7TM"/>
</dbReference>
<gene>
    <name evidence="17" type="ORF">H671_4g12187</name>
</gene>
<organism evidence="17 18">
    <name type="scientific">Cricetulus griseus</name>
    <name type="common">Chinese hamster</name>
    <name type="synonym">Cricetulus barabensis griseus</name>
    <dbReference type="NCBI Taxonomy" id="10029"/>
    <lineage>
        <taxon>Eukaryota</taxon>
        <taxon>Metazoa</taxon>
        <taxon>Chordata</taxon>
        <taxon>Craniata</taxon>
        <taxon>Vertebrata</taxon>
        <taxon>Euteleostomi</taxon>
        <taxon>Mammalia</taxon>
        <taxon>Eutheria</taxon>
        <taxon>Euarchontoglires</taxon>
        <taxon>Glires</taxon>
        <taxon>Rodentia</taxon>
        <taxon>Myomorpha</taxon>
        <taxon>Muroidea</taxon>
        <taxon>Cricetidae</taxon>
        <taxon>Cricetinae</taxon>
        <taxon>Cricetulus</taxon>
    </lineage>
</organism>
<keyword evidence="10 17" id="KW-0675">Receptor</keyword>
<keyword evidence="8 14" id="KW-0472">Membrane</keyword>
<dbReference type="Pfam" id="PF00002">
    <property type="entry name" value="7tm_2"/>
    <property type="match status" value="1"/>
</dbReference>
<keyword evidence="5" id="KW-0732">Signal</keyword>
<keyword evidence="11" id="KW-0325">Glycoprotein</keyword>
<dbReference type="InterPro" id="IPR000832">
    <property type="entry name" value="GPCR_2_secretin-like"/>
</dbReference>
<dbReference type="InterPro" id="IPR001771">
    <property type="entry name" value="GPCR_2_VIP_rcpt_1"/>
</dbReference>
<dbReference type="GO" id="GO:0017046">
    <property type="term" value="F:peptide hormone binding"/>
    <property type="evidence" value="ECO:0007669"/>
    <property type="project" value="TreeGrafter"/>
</dbReference>
<evidence type="ECO:0000256" key="9">
    <source>
        <dbReference type="ARBA" id="ARBA00023157"/>
    </source>
</evidence>
<feature type="domain" description="G-protein coupled receptors family 2 profile 2" evidence="16">
    <location>
        <begin position="304"/>
        <end position="439"/>
    </location>
</feature>
<evidence type="ECO:0000256" key="12">
    <source>
        <dbReference type="ARBA" id="ARBA00023224"/>
    </source>
</evidence>
<dbReference type="EMBL" id="KE674972">
    <property type="protein sequence ID" value="ERE76000.1"/>
    <property type="molecule type" value="Genomic_DNA"/>
</dbReference>
<dbReference type="PANTHER" id="PTHR45620:SF24">
    <property type="entry name" value="VASOACTIVE INTESTINAL POLYPEPTIDE RECEPTOR 1"/>
    <property type="match status" value="1"/>
</dbReference>
<dbReference type="Proteomes" id="UP000030759">
    <property type="component" value="Unassembled WGS sequence"/>
</dbReference>
<dbReference type="GO" id="GO:0008528">
    <property type="term" value="F:G protein-coupled peptide receptor activity"/>
    <property type="evidence" value="ECO:0007669"/>
    <property type="project" value="TreeGrafter"/>
</dbReference>
<dbReference type="AlphaFoldDB" id="A0A061I4P9"/>
<keyword evidence="7" id="KW-0297">G-protein coupled receptor</keyword>
<dbReference type="PANTHER" id="PTHR45620">
    <property type="entry name" value="PDF RECEPTOR-LIKE PROTEIN-RELATED"/>
    <property type="match status" value="1"/>
</dbReference>
<feature type="region of interest" description="Disordered" evidence="13">
    <location>
        <begin position="240"/>
        <end position="269"/>
    </location>
</feature>
<keyword evidence="12" id="KW-0807">Transducer</keyword>
<accession>A0A061I4P9</accession>
<dbReference type="GO" id="GO:0005886">
    <property type="term" value="C:plasma membrane"/>
    <property type="evidence" value="ECO:0007669"/>
    <property type="project" value="UniProtKB-SubCell"/>
</dbReference>
<sequence length="439" mass="48604">MWVDELVSPGTAAATQAAATQAAFVTGLDLAPVVQVEDAPCFEAALVIHQSLLTIDSSATAQGKGSWAASPQQECEYLQMIEIQRQQCLEEAQLEDETMGCSKMWDNLTCWPATPWGQVVVMDCPLIFQLFAPVHGHNVSRSCTEEGWSQLEPGSYYIACGLDDNASSLDEVRESCAFGHHLPQAHIPEACPLAPTVGYTLDLHRDHTQGGLSSEQPKLKQNPYAGLPLYIRYPSTWEAGAKRSDQGTPEVSSKNAPSGSPLPASSLEDRGQGEMGWLHRGYKDVCRAEWAEGKMERGKTIGPSEGRVGCKAAVVFFQYCIMANFFWLLVEGLYLHTLLAVSFFSERKYFWGYILVGWGVPSVFTMVWTIVRIHFEDFGCWDTISSSLWWIIKAPILTSILVNFILFICIIRILVQKLRPPDVGKNDSSPYSLKPQPMG</sequence>
<feature type="compositionally biased region" description="Low complexity" evidence="13">
    <location>
        <begin position="256"/>
        <end position="266"/>
    </location>
</feature>
<dbReference type="InterPro" id="IPR036445">
    <property type="entry name" value="GPCR_2_extracell_dom_sf"/>
</dbReference>
<dbReference type="InterPro" id="IPR001879">
    <property type="entry name" value="GPCR_2_extracellular_dom"/>
</dbReference>
<dbReference type="InterPro" id="IPR001571">
    <property type="entry name" value="GPCR_2_VIP_rcpt"/>
</dbReference>
<dbReference type="Pfam" id="PF02793">
    <property type="entry name" value="HRM"/>
    <property type="match status" value="1"/>
</dbReference>
<feature type="transmembrane region" description="Helical" evidence="14">
    <location>
        <begin position="351"/>
        <end position="371"/>
    </location>
</feature>
<comment type="subcellular location">
    <subcellularLocation>
        <location evidence="1">Cell membrane</location>
        <topology evidence="1">Multi-pass membrane protein</topology>
    </subcellularLocation>
</comment>
<evidence type="ECO:0000259" key="15">
    <source>
        <dbReference type="PROSITE" id="PS50227"/>
    </source>
</evidence>
<dbReference type="PROSITE" id="PS50261">
    <property type="entry name" value="G_PROTEIN_RECEP_F2_4"/>
    <property type="match status" value="1"/>
</dbReference>
<protein>
    <submittedName>
        <fullName evidence="17">Vasoactive intestinal polypeptide receptor</fullName>
    </submittedName>
</protein>
<evidence type="ECO:0000259" key="16">
    <source>
        <dbReference type="PROSITE" id="PS50261"/>
    </source>
</evidence>
<evidence type="ECO:0000256" key="11">
    <source>
        <dbReference type="ARBA" id="ARBA00023180"/>
    </source>
</evidence>
<keyword evidence="4 14" id="KW-0812">Transmembrane</keyword>
<evidence type="ECO:0000256" key="1">
    <source>
        <dbReference type="ARBA" id="ARBA00004651"/>
    </source>
</evidence>
<dbReference type="GO" id="GO:0004999">
    <property type="term" value="F:vasoactive intestinal polypeptide receptor activity"/>
    <property type="evidence" value="ECO:0007669"/>
    <property type="project" value="InterPro"/>
</dbReference>
<comment type="similarity">
    <text evidence="2">Belongs to the G-protein coupled receptor 2 family.</text>
</comment>
<dbReference type="PRINTS" id="PR01154">
    <property type="entry name" value="VIP1RECEPTOR"/>
</dbReference>
<dbReference type="GO" id="GO:0007188">
    <property type="term" value="P:adenylate cyclase-modulating G protein-coupled receptor signaling pathway"/>
    <property type="evidence" value="ECO:0007669"/>
    <property type="project" value="TreeGrafter"/>
</dbReference>
<proteinExistence type="inferred from homology"/>
<dbReference type="FunFam" id="4.10.1240.10:FF:000016">
    <property type="entry name" value="Vasoactive intestinal peptide receptor 1"/>
    <property type="match status" value="1"/>
</dbReference>
<dbReference type="PRINTS" id="PR00249">
    <property type="entry name" value="GPCRSECRETIN"/>
</dbReference>
<feature type="compositionally biased region" description="Polar residues" evidence="13">
    <location>
        <begin position="246"/>
        <end position="255"/>
    </location>
</feature>
<evidence type="ECO:0000256" key="2">
    <source>
        <dbReference type="ARBA" id="ARBA00005314"/>
    </source>
</evidence>
<evidence type="ECO:0000313" key="18">
    <source>
        <dbReference type="Proteomes" id="UP000030759"/>
    </source>
</evidence>
<dbReference type="SUPFAM" id="SSF111418">
    <property type="entry name" value="Hormone receptor domain"/>
    <property type="match status" value="1"/>
</dbReference>
<evidence type="ECO:0000256" key="13">
    <source>
        <dbReference type="SAM" id="MobiDB-lite"/>
    </source>
</evidence>
<keyword evidence="6 14" id="KW-1133">Transmembrane helix</keyword>
<dbReference type="PRINTS" id="PR00491">
    <property type="entry name" value="VASOACTVEIPR"/>
</dbReference>
<evidence type="ECO:0000256" key="6">
    <source>
        <dbReference type="ARBA" id="ARBA00022989"/>
    </source>
</evidence>
<evidence type="ECO:0000256" key="5">
    <source>
        <dbReference type="ARBA" id="ARBA00022729"/>
    </source>
</evidence>
<name>A0A061I4P9_CRIGR</name>
<keyword evidence="9" id="KW-1015">Disulfide bond</keyword>
<feature type="transmembrane region" description="Helical" evidence="14">
    <location>
        <begin position="391"/>
        <end position="415"/>
    </location>
</feature>
<feature type="transmembrane region" description="Helical" evidence="14">
    <location>
        <begin position="325"/>
        <end position="344"/>
    </location>
</feature>
<dbReference type="InterPro" id="IPR050332">
    <property type="entry name" value="GPCR_2"/>
</dbReference>
<keyword evidence="3" id="KW-1003">Cell membrane</keyword>
<evidence type="ECO:0000256" key="4">
    <source>
        <dbReference type="ARBA" id="ARBA00022692"/>
    </source>
</evidence>
<dbReference type="Gene3D" id="1.20.1070.10">
    <property type="entry name" value="Rhodopsin 7-helix transmembrane proteins"/>
    <property type="match status" value="1"/>
</dbReference>
<dbReference type="PROSITE" id="PS00649">
    <property type="entry name" value="G_PROTEIN_RECEP_F2_1"/>
    <property type="match status" value="1"/>
</dbReference>
<evidence type="ECO:0000256" key="14">
    <source>
        <dbReference type="SAM" id="Phobius"/>
    </source>
</evidence>
<evidence type="ECO:0000256" key="7">
    <source>
        <dbReference type="ARBA" id="ARBA00023040"/>
    </source>
</evidence>
<dbReference type="PROSITE" id="PS50227">
    <property type="entry name" value="G_PROTEIN_RECEP_F2_3"/>
    <property type="match status" value="1"/>
</dbReference>